<dbReference type="OrthoDB" id="9793489at2"/>
<evidence type="ECO:0000256" key="1">
    <source>
        <dbReference type="SAM" id="SignalP"/>
    </source>
</evidence>
<dbReference type="AlphaFoldDB" id="A1ZZY0"/>
<dbReference type="EMBL" id="AAWS01000084">
    <property type="protein sequence ID" value="EAY24068.1"/>
    <property type="molecule type" value="Genomic_DNA"/>
</dbReference>
<comment type="caution">
    <text evidence="3">The sequence shown here is derived from an EMBL/GenBank/DDBJ whole genome shotgun (WGS) entry which is preliminary data.</text>
</comment>
<dbReference type="PANTHER" id="PTHR46825:SF9">
    <property type="entry name" value="BETA-LACTAMASE-RELATED DOMAIN-CONTAINING PROTEIN"/>
    <property type="match status" value="1"/>
</dbReference>
<keyword evidence="1" id="KW-0732">Signal</keyword>
<dbReference type="Gene3D" id="3.40.710.10">
    <property type="entry name" value="DD-peptidase/beta-lactamase superfamily"/>
    <property type="match status" value="1"/>
</dbReference>
<dbReference type="Proteomes" id="UP000004095">
    <property type="component" value="Unassembled WGS sequence"/>
</dbReference>
<sequence>MINRLFLCSLALMLWVGAARAQTKQSYNLDMEQLNAQTKLPKGWRVNKRARGYAARLDSQIVKQGKYSLFIDAFNARFGACRYALPLKYRGQVVELKGYMKTKNVAKSGFAGLWMRIDGKNHSVAFDNLRSQKITGTNDWKEYSIQLPLFAKAEQIVVGGLVVGKGQIWIDDLRLYIDGKPIDQAPFREKGLNTYGKNYDEVSAKEIRKNLLKSWKVVKQALSKYHQQQGLKYGASLSLVMDGKLYDDLQLGYADREAKRKINARQIHQWASVSKTFTATAILQLAEQGKLKLSDPVTKYIPALGTVKDPEGKSSFHEVKLHHLITHSAHFRRDAIYDTVLKLNPNYPYQNTHCFEDWMKYKHLFKFKGKPGKKYRYSNWGYSYLGMVIEKASGMKFKDYVKKYIFEPLNMQDAFFSSPTTTGHRRRMAACYEEQGNGKAKRYKPTHDQCFEEANGGLKATVSDMVKWMNFYSQTATGKAERQRHAQVLKPATVKKYFSVPGFAKQTPTYNADSLRLKSENWIYTQSRVAGFHANQVKSNQSVQLGHTGGQYHYISYMFWHPKGNFGIICTRNTEAYSGTSAKVFEVMLDYYYHELLEVTNKALKR</sequence>
<accession>A1ZZY0</accession>
<feature type="signal peptide" evidence="1">
    <location>
        <begin position="1"/>
        <end position="21"/>
    </location>
</feature>
<dbReference type="InterPro" id="IPR050491">
    <property type="entry name" value="AmpC-like"/>
</dbReference>
<evidence type="ECO:0000313" key="3">
    <source>
        <dbReference type="EMBL" id="EAY24068.1"/>
    </source>
</evidence>
<dbReference type="InterPro" id="IPR001466">
    <property type="entry name" value="Beta-lactam-related"/>
</dbReference>
<protein>
    <submittedName>
        <fullName evidence="3">Beta-lactamase, putative</fullName>
    </submittedName>
</protein>
<reference evidence="3 4" key="1">
    <citation type="submission" date="2007-01" db="EMBL/GenBank/DDBJ databases">
        <authorList>
            <person name="Haygood M."/>
            <person name="Podell S."/>
            <person name="Anderson C."/>
            <person name="Hopkinson B."/>
            <person name="Roe K."/>
            <person name="Barbeau K."/>
            <person name="Gaasterland T."/>
            <person name="Ferriera S."/>
            <person name="Johnson J."/>
            <person name="Kravitz S."/>
            <person name="Beeson K."/>
            <person name="Sutton G."/>
            <person name="Rogers Y.-H."/>
            <person name="Friedman R."/>
            <person name="Frazier M."/>
            <person name="Venter J.C."/>
        </authorList>
    </citation>
    <scope>NUCLEOTIDE SEQUENCE [LARGE SCALE GENOMIC DNA]</scope>
    <source>
        <strain evidence="3 4">ATCC 23134</strain>
    </source>
</reference>
<keyword evidence="4" id="KW-1185">Reference proteome</keyword>
<feature type="domain" description="Beta-lactamase-related" evidence="2">
    <location>
        <begin position="232"/>
        <end position="574"/>
    </location>
</feature>
<dbReference type="RefSeq" id="WP_002705596.1">
    <property type="nucleotide sequence ID" value="NZ_AAWS01000084.1"/>
</dbReference>
<dbReference type="Gene3D" id="2.60.120.260">
    <property type="entry name" value="Galactose-binding domain-like"/>
    <property type="match status" value="1"/>
</dbReference>
<gene>
    <name evidence="3" type="ORF">M23134_01552</name>
</gene>
<feature type="chain" id="PRO_5002642084" evidence="1">
    <location>
        <begin position="22"/>
        <end position="606"/>
    </location>
</feature>
<dbReference type="Pfam" id="PF00144">
    <property type="entry name" value="Beta-lactamase"/>
    <property type="match status" value="1"/>
</dbReference>
<evidence type="ECO:0000259" key="2">
    <source>
        <dbReference type="Pfam" id="PF00144"/>
    </source>
</evidence>
<dbReference type="PANTHER" id="PTHR46825">
    <property type="entry name" value="D-ALANYL-D-ALANINE-CARBOXYPEPTIDASE/ENDOPEPTIDASE AMPH"/>
    <property type="match status" value="1"/>
</dbReference>
<dbReference type="eggNOG" id="COG1680">
    <property type="taxonomic scope" value="Bacteria"/>
</dbReference>
<organism evidence="3 4">
    <name type="scientific">Microscilla marina ATCC 23134</name>
    <dbReference type="NCBI Taxonomy" id="313606"/>
    <lineage>
        <taxon>Bacteria</taxon>
        <taxon>Pseudomonadati</taxon>
        <taxon>Bacteroidota</taxon>
        <taxon>Cytophagia</taxon>
        <taxon>Cytophagales</taxon>
        <taxon>Microscillaceae</taxon>
        <taxon>Microscilla</taxon>
    </lineage>
</organism>
<evidence type="ECO:0000313" key="4">
    <source>
        <dbReference type="Proteomes" id="UP000004095"/>
    </source>
</evidence>
<dbReference type="InterPro" id="IPR012338">
    <property type="entry name" value="Beta-lactam/transpept-like"/>
</dbReference>
<name>A1ZZY0_MICM2</name>
<dbReference type="eggNOG" id="COG0793">
    <property type="taxonomic scope" value="Bacteria"/>
</dbReference>
<dbReference type="SUPFAM" id="SSF56601">
    <property type="entry name" value="beta-lactamase/transpeptidase-like"/>
    <property type="match status" value="1"/>
</dbReference>
<proteinExistence type="predicted"/>